<evidence type="ECO:0000313" key="4">
    <source>
        <dbReference type="Proteomes" id="UP000467379"/>
    </source>
</evidence>
<dbReference type="InterPro" id="IPR002192">
    <property type="entry name" value="PPDK_AMP/ATP-bd"/>
</dbReference>
<dbReference type="Pfam" id="PF01326">
    <property type="entry name" value="PPDK_N"/>
    <property type="match status" value="1"/>
</dbReference>
<dbReference type="SUPFAM" id="SSF52009">
    <property type="entry name" value="Phosphohistidine domain"/>
    <property type="match status" value="1"/>
</dbReference>
<dbReference type="Gene3D" id="3.30.470.20">
    <property type="entry name" value="ATP-grasp fold, B domain"/>
    <property type="match status" value="1"/>
</dbReference>
<dbReference type="Pfam" id="PF00391">
    <property type="entry name" value="PEP-utilizers"/>
    <property type="match status" value="1"/>
</dbReference>
<evidence type="ECO:0000313" key="3">
    <source>
        <dbReference type="EMBL" id="BBZ15658.1"/>
    </source>
</evidence>
<keyword evidence="3" id="KW-0614">Plasmid</keyword>
<dbReference type="RefSeq" id="WP_083130725.1">
    <property type="nucleotide sequence ID" value="NZ_AP022607.1"/>
</dbReference>
<dbReference type="EMBL" id="AP022607">
    <property type="protein sequence ID" value="BBZ15658.1"/>
    <property type="molecule type" value="Genomic_DNA"/>
</dbReference>
<dbReference type="Gene3D" id="3.50.30.10">
    <property type="entry name" value="Phosphohistidine domain"/>
    <property type="match status" value="1"/>
</dbReference>
<dbReference type="PANTHER" id="PTHR43615:SF1">
    <property type="entry name" value="PPDK_N DOMAIN-CONTAINING PROTEIN"/>
    <property type="match status" value="1"/>
</dbReference>
<evidence type="ECO:0000259" key="2">
    <source>
        <dbReference type="Pfam" id="PF01326"/>
    </source>
</evidence>
<dbReference type="InterPro" id="IPR008279">
    <property type="entry name" value="PEP-util_enz_mobile_dom"/>
</dbReference>
<name>A0ABN6BJ66_9MYCO</name>
<reference evidence="3 4" key="1">
    <citation type="journal article" date="2019" name="Emerg. Microbes Infect.">
        <title>Comprehensive subspecies identification of 175 nontuberculous mycobacteria species based on 7547 genomic profiles.</title>
        <authorList>
            <person name="Matsumoto Y."/>
            <person name="Kinjo T."/>
            <person name="Motooka D."/>
            <person name="Nabeya D."/>
            <person name="Jung N."/>
            <person name="Uechi K."/>
            <person name="Horii T."/>
            <person name="Iida T."/>
            <person name="Fujita J."/>
            <person name="Nakamura S."/>
        </authorList>
    </citation>
    <scope>NUCLEOTIDE SEQUENCE [LARGE SCALE GENOMIC DNA]</scope>
    <source>
        <strain evidence="3 4">JCM 12687</strain>
        <plasmid evidence="3">pJCM12687</plasmid>
    </source>
</reference>
<dbReference type="SUPFAM" id="SSF56059">
    <property type="entry name" value="Glutathione synthetase ATP-binding domain-like"/>
    <property type="match status" value="1"/>
</dbReference>
<proteinExistence type="predicted"/>
<dbReference type="InterPro" id="IPR036637">
    <property type="entry name" value="Phosphohistidine_dom_sf"/>
</dbReference>
<evidence type="ECO:0008006" key="5">
    <source>
        <dbReference type="Google" id="ProtNLM"/>
    </source>
</evidence>
<organism evidence="3 4">
    <name type="scientific">Mycobacterium branderi</name>
    <dbReference type="NCBI Taxonomy" id="43348"/>
    <lineage>
        <taxon>Bacteria</taxon>
        <taxon>Bacillati</taxon>
        <taxon>Actinomycetota</taxon>
        <taxon>Actinomycetes</taxon>
        <taxon>Mycobacteriales</taxon>
        <taxon>Mycobacteriaceae</taxon>
        <taxon>Mycobacterium</taxon>
    </lineage>
</organism>
<protein>
    <recommendedName>
        <fullName evidence="5">Phosphoenolpyruvate synthase</fullName>
    </recommendedName>
</protein>
<dbReference type="PANTHER" id="PTHR43615">
    <property type="entry name" value="PHOSPHOENOLPYRUVATE SYNTHASE-RELATED"/>
    <property type="match status" value="1"/>
</dbReference>
<feature type="domain" description="PEP-utilising enzyme mobile" evidence="1">
    <location>
        <begin position="829"/>
        <end position="898"/>
    </location>
</feature>
<dbReference type="InterPro" id="IPR051549">
    <property type="entry name" value="PEP_Utilizing_Enz"/>
</dbReference>
<sequence length="918" mass="102592">MNGPTIFGFEDLADLDESVCRNLVGGKALNLGVMAAYGLPVPPGFCVSAQAYATFLEANAMDELIRDALDTIDFGDAGLVEDATATIRELVRSAKVPAEVAADIEKAYSALGEEVLVAVRSSGTAEDMADASFAGLHDTYLNVKGATELLEQIRRCWASLWTARATAYRHQNGFDQCRARIAVVVQTMVDSDVSGVMFTANPVNAATDEILINASWGLGDSVVSGTVTPDEFVVKHGDLRIRAKTLGDKATRAIPNRDTGSGTITEELPAADRNAFSLSDDRVVKLAELGRHVQEIYHDVPQDIEWALHADTFFLLQSRPITGVEFSWDVDLDDWQRVPEPDDTIWTRATADEGWTGPCSPMMYSMRAPGQHQAQLYAVKGWGCAELDRLRYWKFHRAKVYSNCELHRRLLEATAPPPIRANMLQNWLPPSWHADVMSAKFNYLDYVRMYMRIRMLNPDDGFYRWLNVFRQWMDQREQWYNGTTPERLARMTDRQLETYLQKYAAAEATLSERVWHGYVIYARDALAVVGLILAHWYTGNNPNAFGDLISGSTTRSATQIENAEVWELAQTIRESEALLHCFRNHSGDEFFERLRNFPAGREFLCRYEDFVSRHGHRGMTDRDMYFPRRCEDPSIDYEAFRALLNVSDPVRPSVLEQRVNAKREAATKEVIANLKQGPLGTLKAEALKLALDYVHRWTVIRDDERYFVDRGLLAMKRGYVELGWRLAERGLIDYPMDVFFLGHQEAFDLCYGRGNPVLDRLKIKGRFRDWKREDDKEVVAPLFLRNGQGVQFDETPDADADLSGAGLSAGRAVGTARIIKSLREIGTLTDGDILVCNSTDPGWTPVFGVISGLVLETGGRLAHGSCLAREYGLPAVQVPTAMSRISDGATITIDGTTGAITVDAHVGAQNPPVQFQAE</sequence>
<dbReference type="InterPro" id="IPR013815">
    <property type="entry name" value="ATP_grasp_subdomain_1"/>
</dbReference>
<dbReference type="Proteomes" id="UP000467379">
    <property type="component" value="Plasmid pJCM12687"/>
</dbReference>
<gene>
    <name evidence="3" type="ORF">MBRA_58530</name>
</gene>
<accession>A0ABN6BJ66</accession>
<keyword evidence="4" id="KW-1185">Reference proteome</keyword>
<evidence type="ECO:0000259" key="1">
    <source>
        <dbReference type="Pfam" id="PF00391"/>
    </source>
</evidence>
<geneLocation type="plasmid" evidence="3 4">
    <name>pJCM12687</name>
</geneLocation>
<dbReference type="Gene3D" id="3.30.1490.20">
    <property type="entry name" value="ATP-grasp fold, A domain"/>
    <property type="match status" value="1"/>
</dbReference>
<feature type="domain" description="Pyruvate phosphate dikinase AMP/ATP-binding" evidence="2">
    <location>
        <begin position="22"/>
        <end position="323"/>
    </location>
</feature>